<comment type="caution">
    <text evidence="2">The sequence shown here is derived from an EMBL/GenBank/DDBJ whole genome shotgun (WGS) entry which is preliminary data.</text>
</comment>
<evidence type="ECO:0000313" key="2">
    <source>
        <dbReference type="EMBL" id="RKS21745.1"/>
    </source>
</evidence>
<dbReference type="Proteomes" id="UP000277579">
    <property type="component" value="Unassembled WGS sequence"/>
</dbReference>
<keyword evidence="1" id="KW-1133">Transmembrane helix</keyword>
<gene>
    <name evidence="2" type="ORF">CLV94_2380</name>
</gene>
<dbReference type="EMBL" id="RBLC01000003">
    <property type="protein sequence ID" value="RKS21745.1"/>
    <property type="molecule type" value="Genomic_DNA"/>
</dbReference>
<organism evidence="2 3">
    <name type="scientific">Flavobacterium endophyticum</name>
    <dbReference type="NCBI Taxonomy" id="1540163"/>
    <lineage>
        <taxon>Bacteria</taxon>
        <taxon>Pseudomonadati</taxon>
        <taxon>Bacteroidota</taxon>
        <taxon>Flavobacteriia</taxon>
        <taxon>Flavobacteriales</taxon>
        <taxon>Flavobacteriaceae</taxon>
        <taxon>Flavobacterium</taxon>
    </lineage>
</organism>
<accession>A0A495M8X3</accession>
<keyword evidence="1" id="KW-0812">Transmembrane</keyword>
<reference evidence="2 3" key="1">
    <citation type="submission" date="2018-10" db="EMBL/GenBank/DDBJ databases">
        <title>Genomic Encyclopedia of Archaeal and Bacterial Type Strains, Phase II (KMG-II): from individual species to whole genera.</title>
        <authorList>
            <person name="Goeker M."/>
        </authorList>
    </citation>
    <scope>NUCLEOTIDE SEQUENCE [LARGE SCALE GENOMIC DNA]</scope>
    <source>
        <strain evidence="2 3">DSM 29537</strain>
    </source>
</reference>
<evidence type="ECO:0000313" key="3">
    <source>
        <dbReference type="Proteomes" id="UP000277579"/>
    </source>
</evidence>
<evidence type="ECO:0008006" key="4">
    <source>
        <dbReference type="Google" id="ProtNLM"/>
    </source>
</evidence>
<proteinExistence type="predicted"/>
<feature type="transmembrane region" description="Helical" evidence="1">
    <location>
        <begin position="6"/>
        <end position="22"/>
    </location>
</feature>
<dbReference type="AlphaFoldDB" id="A0A495M8X3"/>
<sequence>MKNSLKTAISIIVVLFICSFFIRGKISHEKFDSDKWKNSNLNSEENWSLRWDMMNSLRNNHDLIGMSEKEIINLLGKPDESFPKEKTYIYSLGYSHKGINTGFLSLKLNNKGIVTGINVQQG</sequence>
<protein>
    <recommendedName>
        <fullName evidence="4">SmpA/OmlA family protein</fullName>
    </recommendedName>
</protein>
<name>A0A495M8X3_9FLAO</name>
<dbReference type="RefSeq" id="WP_245982552.1">
    <property type="nucleotide sequence ID" value="NZ_RBLC01000003.1"/>
</dbReference>
<evidence type="ECO:0000256" key="1">
    <source>
        <dbReference type="SAM" id="Phobius"/>
    </source>
</evidence>
<keyword evidence="3" id="KW-1185">Reference proteome</keyword>
<keyword evidence="1" id="KW-0472">Membrane</keyword>